<evidence type="ECO:0000313" key="2">
    <source>
        <dbReference type="Proteomes" id="UP001139006"/>
    </source>
</evidence>
<gene>
    <name evidence="1" type="ORF">LB941_01305</name>
</gene>
<dbReference type="AlphaFoldDB" id="A0A9X2JK20"/>
<organism evidence="1 2">
    <name type="scientific">Ligilactobacillus ubinensis</name>
    <dbReference type="NCBI Taxonomy" id="2876789"/>
    <lineage>
        <taxon>Bacteria</taxon>
        <taxon>Bacillati</taxon>
        <taxon>Bacillota</taxon>
        <taxon>Bacilli</taxon>
        <taxon>Lactobacillales</taxon>
        <taxon>Lactobacillaceae</taxon>
        <taxon>Ligilactobacillus</taxon>
    </lineage>
</organism>
<dbReference type="EMBL" id="JAIULA010000002">
    <property type="protein sequence ID" value="MCP0885972.1"/>
    <property type="molecule type" value="Genomic_DNA"/>
</dbReference>
<proteinExistence type="predicted"/>
<dbReference type="RefSeq" id="WP_253358824.1">
    <property type="nucleotide sequence ID" value="NZ_JAIULA010000002.1"/>
</dbReference>
<keyword evidence="2" id="KW-1185">Reference proteome</keyword>
<sequence length="109" mass="12897">MSSNSDSLFFVLSYLKRHPKEIIFATNDYCNVVQIYIHDNFHIADADIYFPANRLMVNKLKEDFLAQHGNLLDYFWEKSGRVLTSYHEVWATTTHLTKRAVYLIELSYE</sequence>
<reference evidence="1 2" key="1">
    <citation type="journal article" date="2023" name="Int. J. Syst. Evol. Microbiol.">
        <title>Ligilactobacillus ubinensis sp. nov., a novel species isolated from the wild ferment of a durian fruit (Durio zibethinus).</title>
        <authorList>
            <person name="Heng Y.C."/>
            <person name="Menon N."/>
            <person name="Chen B."/>
            <person name="Loo B.Z.L."/>
            <person name="Wong G.W.J."/>
            <person name="Lim A.C.H."/>
            <person name="Silvaraju S."/>
            <person name="Kittelmann S."/>
        </authorList>
    </citation>
    <scope>NUCLEOTIDE SEQUENCE [LARGE SCALE GENOMIC DNA]</scope>
    <source>
        <strain evidence="1 2">WILCCON 0076</strain>
    </source>
</reference>
<comment type="caution">
    <text evidence="1">The sequence shown here is derived from an EMBL/GenBank/DDBJ whole genome shotgun (WGS) entry which is preliminary data.</text>
</comment>
<accession>A0A9X2JK20</accession>
<protein>
    <submittedName>
        <fullName evidence="1">Uncharacterized protein</fullName>
    </submittedName>
</protein>
<evidence type="ECO:0000313" key="1">
    <source>
        <dbReference type="EMBL" id="MCP0885972.1"/>
    </source>
</evidence>
<name>A0A9X2JK20_9LACO</name>
<dbReference type="Proteomes" id="UP001139006">
    <property type="component" value="Unassembled WGS sequence"/>
</dbReference>